<dbReference type="InterPro" id="IPR050708">
    <property type="entry name" value="T6SS_VgrG/RHS"/>
</dbReference>
<evidence type="ECO:0000259" key="3">
    <source>
        <dbReference type="Pfam" id="PF20148"/>
    </source>
</evidence>
<evidence type="ECO:0000313" key="5">
    <source>
        <dbReference type="EMBL" id="MFC4311446.1"/>
    </source>
</evidence>
<dbReference type="PRINTS" id="PR00394">
    <property type="entry name" value="RHSPROTEIN"/>
</dbReference>
<dbReference type="Gene3D" id="2.180.10.10">
    <property type="entry name" value="RHS repeat-associated core"/>
    <property type="match status" value="3"/>
</dbReference>
<evidence type="ECO:0000259" key="4">
    <source>
        <dbReference type="Pfam" id="PF25023"/>
    </source>
</evidence>
<evidence type="ECO:0000256" key="2">
    <source>
        <dbReference type="SAM" id="MobiDB-lite"/>
    </source>
</evidence>
<feature type="domain" description="Teneurin-like YD-shell" evidence="4">
    <location>
        <begin position="458"/>
        <end position="795"/>
    </location>
</feature>
<dbReference type="NCBIfam" id="TIGR03696">
    <property type="entry name" value="Rhs_assc_core"/>
    <property type="match status" value="1"/>
</dbReference>
<gene>
    <name evidence="5" type="ORF">ACFPN2_20265</name>
</gene>
<dbReference type="EMBL" id="JBHSDU010000003">
    <property type="protein sequence ID" value="MFC4311446.1"/>
    <property type="molecule type" value="Genomic_DNA"/>
</dbReference>
<dbReference type="PANTHER" id="PTHR32305">
    <property type="match status" value="1"/>
</dbReference>
<protein>
    <submittedName>
        <fullName evidence="5">RHS repeat-associated core domain-containing protein</fullName>
    </submittedName>
</protein>
<dbReference type="InterPro" id="IPR022385">
    <property type="entry name" value="Rhs_assc_core"/>
</dbReference>
<keyword evidence="6" id="KW-1185">Reference proteome</keyword>
<organism evidence="5 6">
    <name type="scientific">Steroidobacter flavus</name>
    <dbReference type="NCBI Taxonomy" id="1842136"/>
    <lineage>
        <taxon>Bacteria</taxon>
        <taxon>Pseudomonadati</taxon>
        <taxon>Pseudomonadota</taxon>
        <taxon>Gammaproteobacteria</taxon>
        <taxon>Steroidobacterales</taxon>
        <taxon>Steroidobacteraceae</taxon>
        <taxon>Steroidobacter</taxon>
    </lineage>
</organism>
<name>A0ABV8SV40_9GAMM</name>
<dbReference type="PANTHER" id="PTHR32305:SF15">
    <property type="entry name" value="PROTEIN RHSA-RELATED"/>
    <property type="match status" value="1"/>
</dbReference>
<dbReference type="InterPro" id="IPR006530">
    <property type="entry name" value="YD"/>
</dbReference>
<comment type="caution">
    <text evidence="5">The sequence shown here is derived from an EMBL/GenBank/DDBJ whole genome shotgun (WGS) entry which is preliminary data.</text>
</comment>
<evidence type="ECO:0000256" key="1">
    <source>
        <dbReference type="ARBA" id="ARBA00022737"/>
    </source>
</evidence>
<feature type="domain" description="DUF6531" evidence="3">
    <location>
        <begin position="213"/>
        <end position="246"/>
    </location>
</feature>
<feature type="domain" description="Teneurin-like YD-shell" evidence="4">
    <location>
        <begin position="1099"/>
        <end position="1357"/>
    </location>
</feature>
<dbReference type="InterPro" id="IPR056823">
    <property type="entry name" value="TEN-like_YD-shell"/>
</dbReference>
<dbReference type="Pfam" id="PF20148">
    <property type="entry name" value="DUF6531"/>
    <property type="match status" value="1"/>
</dbReference>
<dbReference type="NCBIfam" id="TIGR01643">
    <property type="entry name" value="YD_repeat_2x"/>
    <property type="match status" value="6"/>
</dbReference>
<dbReference type="Pfam" id="PF25023">
    <property type="entry name" value="TEN_YD-shell"/>
    <property type="match status" value="2"/>
</dbReference>
<feature type="compositionally biased region" description="Basic and acidic residues" evidence="2">
    <location>
        <begin position="1440"/>
        <end position="1449"/>
    </location>
</feature>
<dbReference type="InterPro" id="IPR045351">
    <property type="entry name" value="DUF6531"/>
</dbReference>
<keyword evidence="1" id="KW-0677">Repeat</keyword>
<feature type="region of interest" description="Disordered" evidence="2">
    <location>
        <begin position="1423"/>
        <end position="1463"/>
    </location>
</feature>
<evidence type="ECO:0000313" key="6">
    <source>
        <dbReference type="Proteomes" id="UP001595904"/>
    </source>
</evidence>
<sequence length="1518" mass="164652">MKLFCQMRRRSSALVAFPFQPFFVLLLTLIGAVLHPAIVGAQTVPTNCRPNSGASFECAMRFPGPYSFLAGSCANLVQKTEAAAFNVYRQLWSNFQCSISFSPKGWISPSAPKRSGTDFVIACAGTPSDYPVMFYGKEATNWSLETVTADQGAWPTCGNPRTLDYATVRRERSFFCPEGYQTFSQDVCYRVPAVQDYAKNYGCPSEGCTTTKNPINIAVGNKIKSELDYKAGGNSPLTFGRFYNSLPLNNPASGHYKGISASPSTSMAGYSGAAAEPSESSTHYSVVGLGLVGAGWRHTYQRAIVPSSGTLLTSAFAYRQDGRVLTFTKMAGVWYGQRDFRERLEEVVDSGGVQIGWLFTSSADAKETYSLAGRLLSIRSRSGVTETLSYDTCNRLSSVVDSFGNAISFGYVDSCAAAAPAHRIASVTVPGGGAYLYAYDADDRLTSVTYPDGNSRQYHYENSSFRGALTGITDEAGQRYATYGYDSVGRANLSELANGVERVSLTYPGTTIGFSNATLTTALGASINYSFAIEQGVSKLGTQSAYCQDCPANAKQMTYDANGNVATRKDFNNIVTTRTFDLTRNLETSRTEASSTPRARTITTQWHPTYRLQTQVDEPGRRTQFTHDADGNVLTRTIVDLTSTPNISRTWTYTYNWFGQVLTADGPRTDVSDVTAYTYYNCSTGTQCGQLQTVTNAAGHVTTYNTYNAHGQPLTITDPNGVVTTLTYDLRQRLKTRTVGSEVTSFDYWPTGLLRKATLPDGGYLEYTYDAAHRLTDINDAEGNRFHYMLDLMGNRTGEQAYDLSNALTRTRTRVFNTLNQLYQEIAAAGTAAVTTTYGYDSNGNQTTTVAPLGRDTTQAYDELNRVKQVTDPLNGVTQYGYNALDQLISVTDPRNLVTSYSYSGLGDLKQQTSPDTGVTTNTYDSGGNLATSTDARSAVATYTYDALNRVATTAFASGSTTDQALTYTYDAGTYGKGRLTGVSDADHSLSWTYDDQGRVVTAGQVVGSVSKTTSYSYANGLRQSMTTPSGQVITYSYTNGKITGVSVNGTVLVSNILYDPFGPLRQWTWANGSLAVRTFDQDGKIAQIDSAGLKTYSYDDASRITGITDTTNSALSWTYGYDDLDRLTSASKTGTTLGYTYDTNGNRLIQTGAAASTFTIAANSNRLTSTSGALARTYGYDNAGNTTSFTGITFTYNNRGRMKSSTKSGVTTNYIYNALGQLIKKGTSTLYYYDEAGHIIGIYDGSGALTEEIVWLGDTPIVSLRPKVGGGINIYNIHTDHLNTPRVITGSVNPGDRWRWDGQPFGGGTINNNPSGVGVFNFDLRFPGQIAMAETGLNYNYYRDYDPATGRYVQSDPIGLDGGTATYTYVDASPLMLIDPQGLSPFKLIKLCAKGYKVIRNLTKKEAVSIARRGAGDIKASSHSGAREVGRLASGGKKPIRDPIHPDPRTGSTEGRMPHYHPNPRTGSHIFYSIAGGLTAANYASCTDCAEETLLEVVDWFNPLSAPQDVIDIYDEF</sequence>
<proteinExistence type="predicted"/>
<dbReference type="InterPro" id="IPR031325">
    <property type="entry name" value="RHS_repeat"/>
</dbReference>
<dbReference type="Proteomes" id="UP001595904">
    <property type="component" value="Unassembled WGS sequence"/>
</dbReference>
<accession>A0ABV8SV40</accession>
<dbReference type="RefSeq" id="WP_380599800.1">
    <property type="nucleotide sequence ID" value="NZ_JBHSDU010000003.1"/>
</dbReference>
<reference evidence="6" key="1">
    <citation type="journal article" date="2019" name="Int. J. Syst. Evol. Microbiol.">
        <title>The Global Catalogue of Microorganisms (GCM) 10K type strain sequencing project: providing services to taxonomists for standard genome sequencing and annotation.</title>
        <authorList>
            <consortium name="The Broad Institute Genomics Platform"/>
            <consortium name="The Broad Institute Genome Sequencing Center for Infectious Disease"/>
            <person name="Wu L."/>
            <person name="Ma J."/>
        </authorList>
    </citation>
    <scope>NUCLEOTIDE SEQUENCE [LARGE SCALE GENOMIC DNA]</scope>
    <source>
        <strain evidence="6">CGMCC 1.10759</strain>
    </source>
</reference>
<dbReference type="Pfam" id="PF05593">
    <property type="entry name" value="RHS_repeat"/>
    <property type="match status" value="3"/>
</dbReference>